<name>A0A8T0DD42_9TREM</name>
<dbReference type="AlphaFoldDB" id="A0A8T0DD42"/>
<proteinExistence type="predicted"/>
<reference evidence="1 2" key="1">
    <citation type="submission" date="2019-07" db="EMBL/GenBank/DDBJ databases">
        <title>Annotation for the trematode Paragonimus westermani.</title>
        <authorList>
            <person name="Choi Y.-J."/>
        </authorList>
    </citation>
    <scope>NUCLEOTIDE SEQUENCE [LARGE SCALE GENOMIC DNA]</scope>
    <source>
        <strain evidence="1">180907_Pwestermani</strain>
    </source>
</reference>
<evidence type="ECO:0000313" key="2">
    <source>
        <dbReference type="Proteomes" id="UP000699462"/>
    </source>
</evidence>
<gene>
    <name evidence="1" type="ORF">P879_04738</name>
</gene>
<dbReference type="Proteomes" id="UP000699462">
    <property type="component" value="Unassembled WGS sequence"/>
</dbReference>
<organism evidence="1 2">
    <name type="scientific">Paragonimus westermani</name>
    <dbReference type="NCBI Taxonomy" id="34504"/>
    <lineage>
        <taxon>Eukaryota</taxon>
        <taxon>Metazoa</taxon>
        <taxon>Spiralia</taxon>
        <taxon>Lophotrochozoa</taxon>
        <taxon>Platyhelminthes</taxon>
        <taxon>Trematoda</taxon>
        <taxon>Digenea</taxon>
        <taxon>Plagiorchiida</taxon>
        <taxon>Troglotremata</taxon>
        <taxon>Troglotrematidae</taxon>
        <taxon>Paragonimus</taxon>
    </lineage>
</organism>
<evidence type="ECO:0000313" key="1">
    <source>
        <dbReference type="EMBL" id="KAF8564854.1"/>
    </source>
</evidence>
<dbReference type="EMBL" id="JTDF01007753">
    <property type="protein sequence ID" value="KAF8564854.1"/>
    <property type="molecule type" value="Genomic_DNA"/>
</dbReference>
<comment type="caution">
    <text evidence="1">The sequence shown here is derived from an EMBL/GenBank/DDBJ whole genome shotgun (WGS) entry which is preliminary data.</text>
</comment>
<accession>A0A8T0DD42</accession>
<sequence>MVTRTNAIWSMDEDQRSFDCLLKFNSKKDSDTANILTNLSVNSNEHKATNAALNAISFVRRTSVCLRLGILSFVDRVVLPTSHFALEAEKRCGI</sequence>
<protein>
    <submittedName>
        <fullName evidence="1">Uncharacterized protein</fullName>
    </submittedName>
</protein>
<keyword evidence="2" id="KW-1185">Reference proteome</keyword>